<evidence type="ECO:0000256" key="1">
    <source>
        <dbReference type="SAM" id="Phobius"/>
    </source>
</evidence>
<evidence type="ECO:0000313" key="3">
    <source>
        <dbReference type="WBParaSite" id="MBELARI_LOCUS15862"/>
    </source>
</evidence>
<keyword evidence="1" id="KW-1133">Transmembrane helix</keyword>
<sequence length="279" mass="32145">MTTSNIELGLIITSSRNNYYLPWKTNVPELVTTEVPRDCYQNWVVRIQEPGSIEKYLYPLEASKKAPLIHRHRNNRVLLRNCWLEKDGSIATEDSIMAWPITDPQGYLQPPDFNRRYTLWGRVGFMEESRDISIKVVEIVESWSRSSQKMFSPTSIGYRLTFPEDYKANQEMCCLLTEQKGTNGRKEKTSGTLILKILQELLTEETIIPTLWIALPIVCLCPIVVSGIAIGQSINRFMTFMFSCHGSVASIAVLCIYEPYRVYIKTKFKVLLHKTPILR</sequence>
<dbReference type="WBParaSite" id="MBELARI_LOCUS15862">
    <property type="protein sequence ID" value="MBELARI_LOCUS15862"/>
    <property type="gene ID" value="MBELARI_LOCUS15862"/>
</dbReference>
<protein>
    <submittedName>
        <fullName evidence="3">Uncharacterized protein</fullName>
    </submittedName>
</protein>
<keyword evidence="1" id="KW-0812">Transmembrane</keyword>
<evidence type="ECO:0000313" key="2">
    <source>
        <dbReference type="Proteomes" id="UP000887575"/>
    </source>
</evidence>
<name>A0AAF3EPF0_9BILA</name>
<reference evidence="3" key="1">
    <citation type="submission" date="2024-02" db="UniProtKB">
        <authorList>
            <consortium name="WormBaseParasite"/>
        </authorList>
    </citation>
    <scope>IDENTIFICATION</scope>
</reference>
<dbReference type="Proteomes" id="UP000887575">
    <property type="component" value="Unassembled WGS sequence"/>
</dbReference>
<feature type="transmembrane region" description="Helical" evidence="1">
    <location>
        <begin position="211"/>
        <end position="231"/>
    </location>
</feature>
<dbReference type="Pfam" id="PF10318">
    <property type="entry name" value="7TM_GPCR_Srh"/>
    <property type="match status" value="1"/>
</dbReference>
<organism evidence="2 3">
    <name type="scientific">Mesorhabditis belari</name>
    <dbReference type="NCBI Taxonomy" id="2138241"/>
    <lineage>
        <taxon>Eukaryota</taxon>
        <taxon>Metazoa</taxon>
        <taxon>Ecdysozoa</taxon>
        <taxon>Nematoda</taxon>
        <taxon>Chromadorea</taxon>
        <taxon>Rhabditida</taxon>
        <taxon>Rhabditina</taxon>
        <taxon>Rhabditomorpha</taxon>
        <taxon>Rhabditoidea</taxon>
        <taxon>Rhabditidae</taxon>
        <taxon>Mesorhabditinae</taxon>
        <taxon>Mesorhabditis</taxon>
    </lineage>
</organism>
<dbReference type="AlphaFoldDB" id="A0AAF3EPF0"/>
<keyword evidence="2" id="KW-1185">Reference proteome</keyword>
<dbReference type="InterPro" id="IPR019422">
    <property type="entry name" value="7TM_GPCR_serpentine_rcpt_Srh"/>
</dbReference>
<proteinExistence type="predicted"/>
<accession>A0AAF3EPF0</accession>
<feature type="transmembrane region" description="Helical" evidence="1">
    <location>
        <begin position="237"/>
        <end position="257"/>
    </location>
</feature>
<keyword evidence="1" id="KW-0472">Membrane</keyword>